<dbReference type="Proteomes" id="UP001163550">
    <property type="component" value="Chromosome"/>
</dbReference>
<keyword evidence="4" id="KW-1185">Reference proteome</keyword>
<accession>A0ABY6H9N9</accession>
<proteinExistence type="predicted"/>
<evidence type="ECO:0000313" key="3">
    <source>
        <dbReference type="EMBL" id="UYO61188.1"/>
    </source>
</evidence>
<protein>
    <submittedName>
        <fullName evidence="3">DUF3298 domain-containing protein</fullName>
    </submittedName>
</protein>
<dbReference type="InterPro" id="IPR037126">
    <property type="entry name" value="PdaC/RsiV-like_sf"/>
</dbReference>
<dbReference type="InterPro" id="IPR025303">
    <property type="entry name" value="PdaC"/>
</dbReference>
<dbReference type="Gene3D" id="3.90.640.20">
    <property type="entry name" value="Heat-shock cognate protein, ATPase"/>
    <property type="match status" value="1"/>
</dbReference>
<dbReference type="Pfam" id="PF11738">
    <property type="entry name" value="DUF3298"/>
    <property type="match status" value="1"/>
</dbReference>
<feature type="domain" description="DUF3298" evidence="1">
    <location>
        <begin position="328"/>
        <end position="397"/>
    </location>
</feature>
<feature type="domain" description="Deacetylase PdaC" evidence="2">
    <location>
        <begin position="262"/>
        <end position="302"/>
    </location>
</feature>
<dbReference type="EMBL" id="CP087994">
    <property type="protein sequence ID" value="UYO61188.1"/>
    <property type="molecule type" value="Genomic_DNA"/>
</dbReference>
<dbReference type="SMART" id="SM00728">
    <property type="entry name" value="ChW"/>
    <property type="match status" value="3"/>
</dbReference>
<dbReference type="InterPro" id="IPR021729">
    <property type="entry name" value="DUF3298"/>
</dbReference>
<evidence type="ECO:0000313" key="4">
    <source>
        <dbReference type="Proteomes" id="UP001163550"/>
    </source>
</evidence>
<evidence type="ECO:0000259" key="2">
    <source>
        <dbReference type="Pfam" id="PF13739"/>
    </source>
</evidence>
<reference evidence="3" key="1">
    <citation type="submission" date="2021-11" db="EMBL/GenBank/DDBJ databases">
        <title>Isoprene-degrading acetogen.</title>
        <authorList>
            <person name="Yang Y."/>
            <person name="Jin H."/>
            <person name="Yan J."/>
        </authorList>
    </citation>
    <scope>NUCLEOTIDE SEQUENCE</scope>
    <source>
        <strain evidence="3">Berkeley</strain>
    </source>
</reference>
<name>A0ABY6H9N9_9FIRM</name>
<sequence>MKNKLYRLAVMLVTILMVLTLPQSILAETIGTETVLPTANYRTHVQNIGWQDWKSAGQTSGTSGQSLRLEAIEITLNDQGYDLGVAYQTHVQNIGWQELKYNGETSGTSGQSLRLEAIRIFLSGSDANLFDIYYRVHAQNLGWLGWAKNGESAGSAGLSYRLEAIEIVIVQKGGAAPGSTLRPFVSVYNMGIAQTQSQNYYDVDTLRWVYGSRYERPIFYDNSLVQMKLDVFYEALENSWVQTNNADYMSFVYAYTTDPVFRQNLIGKYENNVTAAITYNNNNIISVTQEQYRYNGGAHGNSELTAHSFGTRTGDELLLGDLLAIPDSQISTKLTAEFQQLKNTDPNYSDIDLTAIAGKLGTNSPYYLTTTGVCVFFNPYEVAPGALGRVELLIPYSRTDLLVEVETLI</sequence>
<evidence type="ECO:0000259" key="1">
    <source>
        <dbReference type="Pfam" id="PF11738"/>
    </source>
</evidence>
<dbReference type="Pfam" id="PF13739">
    <property type="entry name" value="PdaC"/>
    <property type="match status" value="1"/>
</dbReference>
<dbReference type="Gene3D" id="3.30.565.40">
    <property type="entry name" value="Fervidobacterium nodosum Rt17-B1 like"/>
    <property type="match status" value="1"/>
</dbReference>
<gene>
    <name evidence="3" type="ORF">LNN31_10360</name>
</gene>
<dbReference type="RefSeq" id="WP_228883675.1">
    <property type="nucleotide sequence ID" value="NZ_CABIIK010000057.1"/>
</dbReference>
<dbReference type="InterPro" id="IPR006637">
    <property type="entry name" value="ChW"/>
</dbReference>
<organism evidence="3 4">
    <name type="scientific">Acetobacterium wieringae</name>
    <dbReference type="NCBI Taxonomy" id="52694"/>
    <lineage>
        <taxon>Bacteria</taxon>
        <taxon>Bacillati</taxon>
        <taxon>Bacillota</taxon>
        <taxon>Clostridia</taxon>
        <taxon>Eubacteriales</taxon>
        <taxon>Eubacteriaceae</taxon>
        <taxon>Acetobacterium</taxon>
    </lineage>
</organism>
<dbReference type="Pfam" id="PF07538">
    <property type="entry name" value="ChW"/>
    <property type="match status" value="3"/>
</dbReference>